<dbReference type="EMBL" id="NOXS01000031">
    <property type="protein sequence ID" value="OYQ19315.1"/>
    <property type="molecule type" value="Genomic_DNA"/>
</dbReference>
<evidence type="ECO:0000259" key="1">
    <source>
        <dbReference type="Pfam" id="PF00582"/>
    </source>
</evidence>
<gene>
    <name evidence="2" type="ORF">CHR90_07730</name>
</gene>
<dbReference type="AlphaFoldDB" id="A0A255XSA9"/>
<dbReference type="Gene3D" id="3.40.50.12370">
    <property type="match status" value="1"/>
</dbReference>
<comment type="caution">
    <text evidence="2">The sequence shown here is derived from an EMBL/GenBank/DDBJ whole genome shotgun (WGS) entry which is preliminary data.</text>
</comment>
<dbReference type="RefSeq" id="WP_094408419.1">
    <property type="nucleotide sequence ID" value="NZ_BMJZ01000004.1"/>
</dbReference>
<name>A0A255XSA9_9PROT</name>
<sequence length="272" mass="29554">MRAILAILWTEQTAGPVLTQATRLARRFDGRVTGLAIRPAFESFVPSGDFGLALSQEYLDRLQQDGTARLTKLKSLFEAHIGAEKLTADWIEAQGPSADAIAATGRLFDIAVVARPDVGGSAEPEIMLEAALFETGRPILMAPPTLPETDGQRVLIAWNGSSETARTLAFSLPLLRKAEEIHIISVDSGMVPGPSARDVAAYLEKHDLRATYAHMQVGERNAGAVWLEEAERLGCDLMIKGAYTQSRLRQMIFGGATVHILNHAKIPVFFAH</sequence>
<dbReference type="InterPro" id="IPR006016">
    <property type="entry name" value="UspA"/>
</dbReference>
<dbReference type="Pfam" id="PF00582">
    <property type="entry name" value="Usp"/>
    <property type="match status" value="1"/>
</dbReference>
<dbReference type="Proteomes" id="UP000216361">
    <property type="component" value="Unassembled WGS sequence"/>
</dbReference>
<dbReference type="CDD" id="cd00293">
    <property type="entry name" value="USP-like"/>
    <property type="match status" value="1"/>
</dbReference>
<evidence type="ECO:0000313" key="3">
    <source>
        <dbReference type="Proteomes" id="UP000216361"/>
    </source>
</evidence>
<organism evidence="2 3">
    <name type="scientific">Elstera cyanobacteriorum</name>
    <dbReference type="NCBI Taxonomy" id="2022747"/>
    <lineage>
        <taxon>Bacteria</taxon>
        <taxon>Pseudomonadati</taxon>
        <taxon>Pseudomonadota</taxon>
        <taxon>Alphaproteobacteria</taxon>
        <taxon>Rhodospirillales</taxon>
        <taxon>Rhodospirillaceae</taxon>
        <taxon>Elstera</taxon>
    </lineage>
</organism>
<dbReference type="SUPFAM" id="SSF52402">
    <property type="entry name" value="Adenine nucleotide alpha hydrolases-like"/>
    <property type="match status" value="2"/>
</dbReference>
<evidence type="ECO:0000313" key="2">
    <source>
        <dbReference type="EMBL" id="OYQ19315.1"/>
    </source>
</evidence>
<accession>A0A255XSA9</accession>
<dbReference type="OrthoDB" id="9804721at2"/>
<keyword evidence="3" id="KW-1185">Reference proteome</keyword>
<reference evidence="2 3" key="1">
    <citation type="submission" date="2017-07" db="EMBL/GenBank/DDBJ databases">
        <title>Elstera cyanobacteriorum sp. nov., a novel bacterium isolated from cyanobacterial aggregates in a eutrophic lake.</title>
        <authorList>
            <person name="Cai H."/>
        </authorList>
    </citation>
    <scope>NUCLEOTIDE SEQUENCE [LARGE SCALE GENOMIC DNA]</scope>
    <source>
        <strain evidence="2 3">TH019</strain>
    </source>
</reference>
<proteinExistence type="predicted"/>
<feature type="domain" description="UspA" evidence="1">
    <location>
        <begin position="153"/>
        <end position="269"/>
    </location>
</feature>
<protein>
    <recommendedName>
        <fullName evidence="1">UspA domain-containing protein</fullName>
    </recommendedName>
</protein>